<dbReference type="STRING" id="512763.DC20_05985"/>
<accession>A0A0P0CQC3</accession>
<gene>
    <name evidence="1" type="ORF">DC20_05985</name>
</gene>
<dbReference type="Proteomes" id="UP000061382">
    <property type="component" value="Chromosome"/>
</dbReference>
<reference evidence="1 2" key="1">
    <citation type="submission" date="2015-08" db="EMBL/GenBank/DDBJ databases">
        <title>Complete genome sequence of Rufibacter tibetensis strain 1351t, a radiation-resistant bacterium from tibet plateau.</title>
        <authorList>
            <person name="Dai J."/>
        </authorList>
    </citation>
    <scope>NUCLEOTIDE SEQUENCE [LARGE SCALE GENOMIC DNA]</scope>
    <source>
        <strain evidence="1 2">1351</strain>
    </source>
</reference>
<dbReference type="PATRIC" id="fig|512763.3.peg.1324"/>
<keyword evidence="2" id="KW-1185">Reference proteome</keyword>
<dbReference type="KEGG" id="rti:DC20_05985"/>
<dbReference type="AlphaFoldDB" id="A0A0P0CQC3"/>
<evidence type="ECO:0000313" key="2">
    <source>
        <dbReference type="Proteomes" id="UP000061382"/>
    </source>
</evidence>
<protein>
    <submittedName>
        <fullName evidence="1">Uncharacterized protein</fullName>
    </submittedName>
</protein>
<organism evidence="1 2">
    <name type="scientific">Rufibacter tibetensis</name>
    <dbReference type="NCBI Taxonomy" id="512763"/>
    <lineage>
        <taxon>Bacteria</taxon>
        <taxon>Pseudomonadati</taxon>
        <taxon>Bacteroidota</taxon>
        <taxon>Cytophagia</taxon>
        <taxon>Cytophagales</taxon>
        <taxon>Hymenobacteraceae</taxon>
        <taxon>Rufibacter</taxon>
    </lineage>
</organism>
<sequence>MNDSLQQAKLDWLNGVFSTHITSNLTTVDQQTTSVGYGTANMCIKLQPEEQLFPHLSKKIF</sequence>
<dbReference type="EMBL" id="CP012643">
    <property type="protein sequence ID" value="ALI98602.1"/>
    <property type="molecule type" value="Genomic_DNA"/>
</dbReference>
<evidence type="ECO:0000313" key="1">
    <source>
        <dbReference type="EMBL" id="ALI98602.1"/>
    </source>
</evidence>
<name>A0A0P0CQC3_9BACT</name>
<proteinExistence type="predicted"/>